<feature type="active site" evidence="10">
    <location>
        <position position="153"/>
    </location>
</feature>
<feature type="transmembrane region" description="Helical" evidence="13">
    <location>
        <begin position="529"/>
        <end position="547"/>
    </location>
</feature>
<dbReference type="GO" id="GO:0016760">
    <property type="term" value="F:cellulose synthase (UDP-forming) activity"/>
    <property type="evidence" value="ECO:0007669"/>
    <property type="project" value="InterPro"/>
</dbReference>
<feature type="binding site" evidence="11">
    <location>
        <position position="153"/>
    </location>
    <ligand>
        <name>UDP-alpha-D-glucose</name>
        <dbReference type="ChEBI" id="CHEBI:58885"/>
    </ligand>
</feature>
<comment type="subcellular location">
    <subcellularLocation>
        <location evidence="1">Golgi apparatus membrane</location>
        <topology evidence="1">Multi-pass membrane protein</topology>
    </subcellularLocation>
</comment>
<evidence type="ECO:0000256" key="1">
    <source>
        <dbReference type="ARBA" id="ARBA00004653"/>
    </source>
</evidence>
<keyword evidence="5 13" id="KW-1133">Transmembrane helix</keyword>
<reference evidence="14" key="1">
    <citation type="submission" date="2023-10" db="EMBL/GenBank/DDBJ databases">
        <title>Chromosome-level genome of the transformable northern wattle, Acacia crassicarpa.</title>
        <authorList>
            <person name="Massaro I."/>
            <person name="Sinha N.R."/>
            <person name="Poethig S."/>
            <person name="Leichty A.R."/>
        </authorList>
    </citation>
    <scope>NUCLEOTIDE SEQUENCE</scope>
    <source>
        <strain evidence="14">Acra3RX</strain>
        <tissue evidence="14">Leaf</tissue>
    </source>
</reference>
<evidence type="ECO:0000256" key="7">
    <source>
        <dbReference type="ARBA" id="ARBA00023136"/>
    </source>
</evidence>
<feature type="transmembrane region" description="Helical" evidence="13">
    <location>
        <begin position="68"/>
        <end position="90"/>
    </location>
</feature>
<feature type="transmembrane region" description="Helical" evidence="13">
    <location>
        <begin position="604"/>
        <end position="623"/>
    </location>
</feature>
<keyword evidence="4 13" id="KW-0812">Transmembrane</keyword>
<feature type="transmembrane region" description="Helical" evidence="13">
    <location>
        <begin position="728"/>
        <end position="746"/>
    </location>
</feature>
<feature type="transmembrane region" description="Helical" evidence="13">
    <location>
        <begin position="29"/>
        <end position="48"/>
    </location>
</feature>
<feature type="transmembrane region" description="Helical" evidence="13">
    <location>
        <begin position="649"/>
        <end position="677"/>
    </location>
</feature>
<dbReference type="GO" id="GO:0000139">
    <property type="term" value="C:Golgi membrane"/>
    <property type="evidence" value="ECO:0007669"/>
    <property type="project" value="UniProtKB-SubCell"/>
</dbReference>
<protein>
    <recommendedName>
        <fullName evidence="16">Cellulose synthase-like protein E6</fullName>
    </recommendedName>
</protein>
<evidence type="ECO:0000256" key="6">
    <source>
        <dbReference type="ARBA" id="ARBA00023034"/>
    </source>
</evidence>
<evidence type="ECO:0000256" key="3">
    <source>
        <dbReference type="ARBA" id="ARBA00022679"/>
    </source>
</evidence>
<dbReference type="GO" id="GO:0071555">
    <property type="term" value="P:cell wall organization"/>
    <property type="evidence" value="ECO:0007669"/>
    <property type="project" value="UniProtKB-KW"/>
</dbReference>
<dbReference type="EMBL" id="JAWXYG010000004">
    <property type="protein sequence ID" value="KAK4275299.1"/>
    <property type="molecule type" value="Genomic_DNA"/>
</dbReference>
<evidence type="ECO:0000256" key="10">
    <source>
        <dbReference type="PIRSR" id="PIRSR605150-1"/>
    </source>
</evidence>
<evidence type="ECO:0000256" key="9">
    <source>
        <dbReference type="ARBA" id="ARBA00037405"/>
    </source>
</evidence>
<feature type="transmembrane region" description="Helical" evidence="13">
    <location>
        <begin position="567"/>
        <end position="584"/>
    </location>
</feature>
<feature type="active site" evidence="10">
    <location>
        <position position="457"/>
    </location>
</feature>
<feature type="binding site" evidence="12">
    <location>
        <position position="316"/>
    </location>
    <ligand>
        <name>Mn(2+)</name>
        <dbReference type="ChEBI" id="CHEBI:29035"/>
    </ligand>
</feature>
<evidence type="ECO:0008006" key="16">
    <source>
        <dbReference type="Google" id="ProtNLM"/>
    </source>
</evidence>
<dbReference type="Proteomes" id="UP001293593">
    <property type="component" value="Unassembled WGS sequence"/>
</dbReference>
<proteinExistence type="predicted"/>
<comment type="caution">
    <text evidence="14">The sequence shown here is derived from an EMBL/GenBank/DDBJ whole genome shotgun (WGS) entry which is preliminary data.</text>
</comment>
<organism evidence="14 15">
    <name type="scientific">Acacia crassicarpa</name>
    <name type="common">northern wattle</name>
    <dbReference type="NCBI Taxonomy" id="499986"/>
    <lineage>
        <taxon>Eukaryota</taxon>
        <taxon>Viridiplantae</taxon>
        <taxon>Streptophyta</taxon>
        <taxon>Embryophyta</taxon>
        <taxon>Tracheophyta</taxon>
        <taxon>Spermatophyta</taxon>
        <taxon>Magnoliopsida</taxon>
        <taxon>eudicotyledons</taxon>
        <taxon>Gunneridae</taxon>
        <taxon>Pentapetalae</taxon>
        <taxon>rosids</taxon>
        <taxon>fabids</taxon>
        <taxon>Fabales</taxon>
        <taxon>Fabaceae</taxon>
        <taxon>Caesalpinioideae</taxon>
        <taxon>mimosoid clade</taxon>
        <taxon>Acacieae</taxon>
        <taxon>Acacia</taxon>
    </lineage>
</organism>
<keyword evidence="2" id="KW-0328">Glycosyltransferase</keyword>
<dbReference type="GO" id="GO:0030244">
    <property type="term" value="P:cellulose biosynthetic process"/>
    <property type="evidence" value="ECO:0007669"/>
    <property type="project" value="InterPro"/>
</dbReference>
<dbReference type="InterPro" id="IPR005150">
    <property type="entry name" value="Cellulose_synth"/>
</dbReference>
<dbReference type="Pfam" id="PF03552">
    <property type="entry name" value="Cellulose_synt"/>
    <property type="match status" value="2"/>
</dbReference>
<name>A0AAE1KHI9_9FABA</name>
<evidence type="ECO:0000313" key="15">
    <source>
        <dbReference type="Proteomes" id="UP001293593"/>
    </source>
</evidence>
<comment type="function">
    <text evidence="9">Thought to be a Golgi-localized beta-glycan synthase that polymerize the backbones of noncellulosic polysaccharides (hemicelluloses) of plant cell wall.</text>
</comment>
<evidence type="ECO:0000256" key="13">
    <source>
        <dbReference type="SAM" id="Phobius"/>
    </source>
</evidence>
<evidence type="ECO:0000256" key="5">
    <source>
        <dbReference type="ARBA" id="ARBA00022989"/>
    </source>
</evidence>
<dbReference type="FunFam" id="3.90.550.10:FF:000138">
    <property type="entry name" value="Cellulose synthase isolog"/>
    <property type="match status" value="1"/>
</dbReference>
<evidence type="ECO:0000313" key="14">
    <source>
        <dbReference type="EMBL" id="KAK4275299.1"/>
    </source>
</evidence>
<evidence type="ECO:0000256" key="8">
    <source>
        <dbReference type="ARBA" id="ARBA00023316"/>
    </source>
</evidence>
<keyword evidence="6" id="KW-0333">Golgi apparatus</keyword>
<feature type="binding site" evidence="11">
    <location>
        <position position="124"/>
    </location>
    <ligand>
        <name>UDP-alpha-D-glucose</name>
        <dbReference type="ChEBI" id="CHEBI:58885"/>
    </ligand>
</feature>
<evidence type="ECO:0000256" key="2">
    <source>
        <dbReference type="ARBA" id="ARBA00022676"/>
    </source>
</evidence>
<dbReference type="Gene3D" id="3.90.550.10">
    <property type="entry name" value="Spore Coat Polysaccharide Biosynthesis Protein SpsA, Chain A"/>
    <property type="match status" value="2"/>
</dbReference>
<evidence type="ECO:0000256" key="12">
    <source>
        <dbReference type="PIRSR" id="PIRSR605150-3"/>
    </source>
</evidence>
<dbReference type="AlphaFoldDB" id="A0AAE1KHI9"/>
<dbReference type="SUPFAM" id="SSF53448">
    <property type="entry name" value="Nucleotide-diphospho-sugar transferases"/>
    <property type="match status" value="1"/>
</dbReference>
<keyword evidence="3" id="KW-0808">Transferase</keyword>
<evidence type="ECO:0000256" key="11">
    <source>
        <dbReference type="PIRSR" id="PIRSR605150-2"/>
    </source>
</evidence>
<keyword evidence="7 13" id="KW-0472">Membrane</keyword>
<dbReference type="PANTHER" id="PTHR13301">
    <property type="entry name" value="X-BOX TRANSCRIPTION FACTOR-RELATED"/>
    <property type="match status" value="1"/>
</dbReference>
<gene>
    <name evidence="14" type="ORF">QN277_018408</name>
</gene>
<feature type="transmembrane region" description="Helical" evidence="13">
    <location>
        <begin position="689"/>
        <end position="708"/>
    </location>
</feature>
<feature type="binding site" evidence="12">
    <location>
        <position position="292"/>
    </location>
    <ligand>
        <name>Mn(2+)</name>
        <dbReference type="ChEBI" id="CHEBI:29035"/>
    </ligand>
</feature>
<keyword evidence="15" id="KW-1185">Reference proteome</keyword>
<keyword evidence="8" id="KW-0961">Cell wall biogenesis/degradation</keyword>
<dbReference type="InterPro" id="IPR029044">
    <property type="entry name" value="Nucleotide-diphossugar_trans"/>
</dbReference>
<evidence type="ECO:0000256" key="4">
    <source>
        <dbReference type="ARBA" id="ARBA00022692"/>
    </source>
</evidence>
<accession>A0AAE1KHI9</accession>
<sequence length="747" mass="85085">MRRVGKKREGGDEEEACLLFETKQAKWRGAYKVFSCTIFAGICMIWWYRIRKMTSGAGGGGRSWVDIGVMWSEICFGMFWILTQSLRWTILHHFPYKHILFHRYGEERLPGVDIFVCTADPMLEPPSMVVNTVLSAMSYNYPSQKLSVYLSDDGGSELTFYAILRASLFSEHWVPFCKRFNIQTRSPEAYFSHPSEGAMLQNGQQWSSMKKLYEDMIREIESVVEKGKVPDSVRNQHSGFSEWNDKTTKQNHQPIVQIIIGGRDTNAIDGDGLPTLVYMAREKRPNFPHHFKAGAMNALIRVSSEISNGPIILNLDCDMCPNSADTIQEALCFFMDETRGHHIAYVQFPQNFKNITKNDLFSNSFPVINEIELAGLCGNGGTMYCGTGCFHRRESLSGMYFKDYHKAKWDNTRPKTQDKRTSAELIEATKPLASCTYEKGTQWGKEMGLVYGMPAEDAVTGLVISCRGWKSIYYNPERKAFLGLAPTNLDVLLVQHKRWGHGLSQIFFSKYCPFFYGYNKLSLGLQMGYCVYFLWAFMSLPTLHYLVVLPISTLRGIPLFPQLPSPWIVPFLYAFLANNAYSFLEYVSCGGKCKAWWNQQRMTLFLRTTSYVFGFIDTISMNLNLSQTKFDVTDKAVSQETLDYYEREVFYFGSSSFLFTIIATLALLNLFGAVWGIKRLILEASSSSWWSHHLGLQIVLCVLIVLLNKPVYEALFIRTDKGSLPLQVLLKSVALASLACFLAPFIC</sequence>